<feature type="domain" description="HTH tetR-type" evidence="6">
    <location>
        <begin position="26"/>
        <end position="86"/>
    </location>
</feature>
<keyword evidence="1" id="KW-0805">Transcription regulation</keyword>
<evidence type="ECO:0000313" key="7">
    <source>
        <dbReference type="EMBL" id="KFI83283.1"/>
    </source>
</evidence>
<dbReference type="EMBL" id="JGZI01000007">
    <property type="protein sequence ID" value="KFI83283.1"/>
    <property type="molecule type" value="Genomic_DNA"/>
</dbReference>
<dbReference type="STRING" id="218140.BPSY_0379"/>
<evidence type="ECO:0000256" key="1">
    <source>
        <dbReference type="ARBA" id="ARBA00023015"/>
    </source>
</evidence>
<evidence type="ECO:0000256" key="3">
    <source>
        <dbReference type="ARBA" id="ARBA00023163"/>
    </source>
</evidence>
<sequence length="215" mass="24047">MESRQQVRGKTAGEKSGPGTRKAAAAARREQIIAVSTRLISCHGFWGLSMRRVAEECNLTEPAVIYHFTSKAGLLIAVLEHRDRLDMQNFASTLGCSVEDVWGGRARFGLRDVCAALVQHNALQPEIVRLYTVLQGEALNANHPAHDYYMAREQRVLRQFTAAAAHDGIENPKEEALFVLSVMDGLQVRWLLNPDSVDLCSEWERFANERWGAKS</sequence>
<feature type="DNA-binding region" description="H-T-H motif" evidence="4">
    <location>
        <begin position="49"/>
        <end position="68"/>
    </location>
</feature>
<evidence type="ECO:0000256" key="4">
    <source>
        <dbReference type="PROSITE-ProRule" id="PRU00335"/>
    </source>
</evidence>
<keyword evidence="3" id="KW-0804">Transcription</keyword>
<dbReference type="InterPro" id="IPR036271">
    <property type="entry name" value="Tet_transcr_reg_TetR-rel_C_sf"/>
</dbReference>
<gene>
    <name evidence="7" type="ORF">BPSY_0379</name>
</gene>
<feature type="region of interest" description="Disordered" evidence="5">
    <location>
        <begin position="1"/>
        <end position="23"/>
    </location>
</feature>
<dbReference type="Proteomes" id="UP000029050">
    <property type="component" value="Unassembled WGS sequence"/>
</dbReference>
<dbReference type="SUPFAM" id="SSF48498">
    <property type="entry name" value="Tetracyclin repressor-like, C-terminal domain"/>
    <property type="match status" value="1"/>
</dbReference>
<dbReference type="PANTHER" id="PTHR30055:SF234">
    <property type="entry name" value="HTH-TYPE TRANSCRIPTIONAL REGULATOR BETI"/>
    <property type="match status" value="1"/>
</dbReference>
<organism evidence="7 8">
    <name type="scientific">Bifidobacterium psychraerophilum</name>
    <dbReference type="NCBI Taxonomy" id="218140"/>
    <lineage>
        <taxon>Bacteria</taxon>
        <taxon>Bacillati</taxon>
        <taxon>Actinomycetota</taxon>
        <taxon>Actinomycetes</taxon>
        <taxon>Bifidobacteriales</taxon>
        <taxon>Bifidobacteriaceae</taxon>
        <taxon>Bifidobacterium</taxon>
    </lineage>
</organism>
<dbReference type="GO" id="GO:0003700">
    <property type="term" value="F:DNA-binding transcription factor activity"/>
    <property type="evidence" value="ECO:0007669"/>
    <property type="project" value="TreeGrafter"/>
</dbReference>
<accession>A0A087CJ33</accession>
<dbReference type="PRINTS" id="PR00455">
    <property type="entry name" value="HTHTETR"/>
</dbReference>
<dbReference type="AlphaFoldDB" id="A0A087CJ33"/>
<keyword evidence="8" id="KW-1185">Reference proteome</keyword>
<dbReference type="Gene3D" id="1.10.357.10">
    <property type="entry name" value="Tetracycline Repressor, domain 2"/>
    <property type="match status" value="1"/>
</dbReference>
<dbReference type="RefSeq" id="WP_051921466.1">
    <property type="nucleotide sequence ID" value="NZ_JGZI01000007.1"/>
</dbReference>
<dbReference type="InterPro" id="IPR050109">
    <property type="entry name" value="HTH-type_TetR-like_transc_reg"/>
</dbReference>
<dbReference type="OrthoDB" id="7505659at2"/>
<dbReference type="InterPro" id="IPR001647">
    <property type="entry name" value="HTH_TetR"/>
</dbReference>
<dbReference type="Pfam" id="PF00440">
    <property type="entry name" value="TetR_N"/>
    <property type="match status" value="1"/>
</dbReference>
<dbReference type="PROSITE" id="PS50977">
    <property type="entry name" value="HTH_TETR_2"/>
    <property type="match status" value="1"/>
</dbReference>
<evidence type="ECO:0000256" key="2">
    <source>
        <dbReference type="ARBA" id="ARBA00023125"/>
    </source>
</evidence>
<name>A0A087CJ33_9BIFI</name>
<dbReference type="GO" id="GO:0000976">
    <property type="term" value="F:transcription cis-regulatory region binding"/>
    <property type="evidence" value="ECO:0007669"/>
    <property type="project" value="TreeGrafter"/>
</dbReference>
<dbReference type="SUPFAM" id="SSF46689">
    <property type="entry name" value="Homeodomain-like"/>
    <property type="match status" value="1"/>
</dbReference>
<evidence type="ECO:0000256" key="5">
    <source>
        <dbReference type="SAM" id="MobiDB-lite"/>
    </source>
</evidence>
<evidence type="ECO:0000259" key="6">
    <source>
        <dbReference type="PROSITE" id="PS50977"/>
    </source>
</evidence>
<protein>
    <submittedName>
        <fullName evidence="7">TetR family transcriptional regulator</fullName>
    </submittedName>
</protein>
<comment type="caution">
    <text evidence="7">The sequence shown here is derived from an EMBL/GenBank/DDBJ whole genome shotgun (WGS) entry which is preliminary data.</text>
</comment>
<reference evidence="7" key="1">
    <citation type="submission" date="2014-03" db="EMBL/GenBank/DDBJ databases">
        <title>Genomics of Bifidobacteria.</title>
        <authorList>
            <person name="Ventura M."/>
            <person name="Milani C."/>
            <person name="Lugli G.A."/>
        </authorList>
    </citation>
    <scope>NUCLEOTIDE SEQUENCE [LARGE SCALE GENOMIC DNA]</scope>
    <source>
        <strain evidence="7">LMG 21775</strain>
    </source>
</reference>
<dbReference type="PANTHER" id="PTHR30055">
    <property type="entry name" value="HTH-TYPE TRANSCRIPTIONAL REGULATOR RUTR"/>
    <property type="match status" value="1"/>
</dbReference>
<proteinExistence type="predicted"/>
<keyword evidence="2 4" id="KW-0238">DNA-binding</keyword>
<dbReference type="InterPro" id="IPR009057">
    <property type="entry name" value="Homeodomain-like_sf"/>
</dbReference>
<dbReference type="eggNOG" id="COG1309">
    <property type="taxonomic scope" value="Bacteria"/>
</dbReference>
<evidence type="ECO:0000313" key="8">
    <source>
        <dbReference type="Proteomes" id="UP000029050"/>
    </source>
</evidence>